<dbReference type="AlphaFoldDB" id="A0A8X6NJB9"/>
<accession>A0A8X6NJB9</accession>
<protein>
    <recommendedName>
        <fullName evidence="5">Secreted protein</fullName>
    </recommendedName>
</protein>
<feature type="signal peptide" evidence="2">
    <location>
        <begin position="1"/>
        <end position="19"/>
    </location>
</feature>
<evidence type="ECO:0008006" key="5">
    <source>
        <dbReference type="Google" id="ProtNLM"/>
    </source>
</evidence>
<keyword evidence="2" id="KW-0732">Signal</keyword>
<organism evidence="3 4">
    <name type="scientific">Nephila pilipes</name>
    <name type="common">Giant wood spider</name>
    <name type="synonym">Nephila maculata</name>
    <dbReference type="NCBI Taxonomy" id="299642"/>
    <lineage>
        <taxon>Eukaryota</taxon>
        <taxon>Metazoa</taxon>
        <taxon>Ecdysozoa</taxon>
        <taxon>Arthropoda</taxon>
        <taxon>Chelicerata</taxon>
        <taxon>Arachnida</taxon>
        <taxon>Araneae</taxon>
        <taxon>Araneomorphae</taxon>
        <taxon>Entelegynae</taxon>
        <taxon>Araneoidea</taxon>
        <taxon>Nephilidae</taxon>
        <taxon>Nephila</taxon>
    </lineage>
</organism>
<gene>
    <name evidence="3" type="ORF">NPIL_606651</name>
</gene>
<proteinExistence type="predicted"/>
<evidence type="ECO:0000313" key="3">
    <source>
        <dbReference type="EMBL" id="GFT16255.1"/>
    </source>
</evidence>
<comment type="caution">
    <text evidence="3">The sequence shown here is derived from an EMBL/GenBank/DDBJ whole genome shotgun (WGS) entry which is preliminary data.</text>
</comment>
<reference evidence="3" key="1">
    <citation type="submission" date="2020-08" db="EMBL/GenBank/DDBJ databases">
        <title>Multicomponent nature underlies the extraordinary mechanical properties of spider dragline silk.</title>
        <authorList>
            <person name="Kono N."/>
            <person name="Nakamura H."/>
            <person name="Mori M."/>
            <person name="Yoshida Y."/>
            <person name="Ohtoshi R."/>
            <person name="Malay A.D."/>
            <person name="Moran D.A.P."/>
            <person name="Tomita M."/>
            <person name="Numata K."/>
            <person name="Arakawa K."/>
        </authorList>
    </citation>
    <scope>NUCLEOTIDE SEQUENCE</scope>
</reference>
<feature type="compositionally biased region" description="Basic and acidic residues" evidence="1">
    <location>
        <begin position="78"/>
        <end position="94"/>
    </location>
</feature>
<name>A0A8X6NJB9_NEPPI</name>
<feature type="chain" id="PRO_5036487331" description="Secreted protein" evidence="2">
    <location>
        <begin position="20"/>
        <end position="94"/>
    </location>
</feature>
<dbReference type="Proteomes" id="UP000887013">
    <property type="component" value="Unassembled WGS sequence"/>
</dbReference>
<evidence type="ECO:0000256" key="1">
    <source>
        <dbReference type="SAM" id="MobiDB-lite"/>
    </source>
</evidence>
<dbReference type="EMBL" id="BMAW01058423">
    <property type="protein sequence ID" value="GFT16255.1"/>
    <property type="molecule type" value="Genomic_DNA"/>
</dbReference>
<evidence type="ECO:0000256" key="2">
    <source>
        <dbReference type="SAM" id="SignalP"/>
    </source>
</evidence>
<sequence length="94" mass="10351">MIRLVTWTLVIVINVSANGAETGVRHNRHAEPSTDGFTIRIVCGGTPCGFHDNEWGLARASFSRAAASSKFSRMGSQCRDRDFDQGGCRRGEHR</sequence>
<evidence type="ECO:0000313" key="4">
    <source>
        <dbReference type="Proteomes" id="UP000887013"/>
    </source>
</evidence>
<keyword evidence="4" id="KW-1185">Reference proteome</keyword>
<feature type="region of interest" description="Disordered" evidence="1">
    <location>
        <begin position="75"/>
        <end position="94"/>
    </location>
</feature>